<dbReference type="Proteomes" id="UP000789702">
    <property type="component" value="Unassembled WGS sequence"/>
</dbReference>
<organism evidence="1 2">
    <name type="scientific">Dentiscutata heterogama</name>
    <dbReference type="NCBI Taxonomy" id="1316150"/>
    <lineage>
        <taxon>Eukaryota</taxon>
        <taxon>Fungi</taxon>
        <taxon>Fungi incertae sedis</taxon>
        <taxon>Mucoromycota</taxon>
        <taxon>Glomeromycotina</taxon>
        <taxon>Glomeromycetes</taxon>
        <taxon>Diversisporales</taxon>
        <taxon>Gigasporaceae</taxon>
        <taxon>Dentiscutata</taxon>
    </lineage>
</organism>
<evidence type="ECO:0000313" key="1">
    <source>
        <dbReference type="EMBL" id="CAG8674406.1"/>
    </source>
</evidence>
<evidence type="ECO:0000313" key="2">
    <source>
        <dbReference type="Proteomes" id="UP000789702"/>
    </source>
</evidence>
<protein>
    <submittedName>
        <fullName evidence="1">4885_t:CDS:1</fullName>
    </submittedName>
</protein>
<name>A0ACA9NS70_9GLOM</name>
<comment type="caution">
    <text evidence="1">The sequence shown here is derived from an EMBL/GenBank/DDBJ whole genome shotgun (WGS) entry which is preliminary data.</text>
</comment>
<feature type="non-terminal residue" evidence="1">
    <location>
        <position position="1"/>
    </location>
</feature>
<proteinExistence type="predicted"/>
<accession>A0ACA9NS70</accession>
<dbReference type="EMBL" id="CAJVPU010019994">
    <property type="protein sequence ID" value="CAG8674406.1"/>
    <property type="molecule type" value="Genomic_DNA"/>
</dbReference>
<gene>
    <name evidence="1" type="ORF">DHETER_LOCUS10328</name>
</gene>
<reference evidence="1" key="1">
    <citation type="submission" date="2021-06" db="EMBL/GenBank/DDBJ databases">
        <authorList>
            <person name="Kallberg Y."/>
            <person name="Tangrot J."/>
            <person name="Rosling A."/>
        </authorList>
    </citation>
    <scope>NUCLEOTIDE SEQUENCE</scope>
    <source>
        <strain evidence="1">IL203A</strain>
    </source>
</reference>
<keyword evidence="2" id="KW-1185">Reference proteome</keyword>
<sequence length="890" mass="103448">PLQLICAIALLKQFVKDLWSSIALEKALTEPIQFNFMDSHRFIATLNSFMQNPHPLIQSLKFYFLKDLRARGLTMSDLRQFFNLQQETLPWLSDLPWNKDDDSRLPFNPYFLFREYDEAEDALSGTQLNDFLENLESYNKLNSRISFIGVIVARLFVINATRKLNENEKKITANLRTALYNISLSLVYKQLIIGLLDNENPILQINPRVDNKNLLIRLVIIHILAIHASLPDNHSPLTLYLHKLQRNTYILTCPSDEEAILMGALNGGFSWYECACGYKYVVTECGQTMQDRQCPRKCGRRIGGQNHRAASGQTRLNSNQIRNAIANRDKTGYIMETGSLERGKSVREMTASSYRILHLFVHTLIAFSAHSREFLNNLSDPIAHCLDHITKDWDTLKSLLNCNDEDLALILHDILHSITRDGQFQSSVLTTPDARTKWERQFTTKYVTNRAKNPTDSVMMLRKNLQKAKDDRKKKTSDLEAEINETLMTFDNNYKVTRLPRLWRHIGNTSFNDFRAYYENNEIYQKNFPFISVFFKYEEFLPHLKHLHNLVKFVRILSMCLNYRIKRNEALHMTFREFIYKREELQHSLKVAFDNFAKSWNAIMPLIKRYQCHDLPTNKPKMNLDCQVVLGLMEGKDVGLFLCAALEYLTDLQNKFLRDVVNIQPGTCLPLKFIEQHTELESGVNIQYHIKSVRLEDARQVNFINYDWNPKILEYSQYNLAVGKGQEISYDLSKIEAELVQNLVLNKTYLERIESGGLLLEPFSYCMEMFQGSTTILYDIKQKIKQEPIPQDKVLLLTSGVSQNQHSEFITRNAEVTFSDNESELLSALELLLCFIKRTTDIDADMTLKSYIQQWVKLSVLTENKILEKVLKTDLQLKHAIALYELVEEN</sequence>
<feature type="non-terminal residue" evidence="1">
    <location>
        <position position="890"/>
    </location>
</feature>